<gene>
    <name evidence="3" type="ORF">LIER_06473</name>
</gene>
<feature type="region of interest" description="Disordered" evidence="1">
    <location>
        <begin position="242"/>
        <end position="282"/>
    </location>
</feature>
<evidence type="ECO:0000313" key="4">
    <source>
        <dbReference type="Proteomes" id="UP001454036"/>
    </source>
</evidence>
<sequence length="575" mass="64192">MRISFVGETIDNPMVNTHAPKGDPMESGYVPICSEFLNYGLSLPSSSFINSVLIAIDLTPCQIGPFAWATLTAFQVGCLSVGVVSSLNLFSRIFNVAHTGVLMYFHICPKMKNMLYHGKPGKVSPTRWHKFWLLIKDAFSDEVRSTFSTDSTSLEYEKTPKVAVELKKLIDGFPETIAMDVFCDPDVLIKVGLSRGHDNFPGVDLATLLKLKEGKVVVRYQVSYLEVISGNRLLNEMLAPELPTLSTPDPPSGVIDHSKGPKERSSSSLPTPTPADQQALNSEVVSPSIHPFRRYCRPKKFPIGSPPGILMRGLRRLRRIFPLGPVKRGVFDNNNPYFIDLPYTLPSGVEITAETVSTLMSSAAVDILKNYLLRPLVLGVLGTPPSSLFDRFSYHYLKTMAVAYTLSLCSNASSQHDEEVARLKATLASVEKERDDAYPRGTSWLSYVRSRARNAQVRELDFDLTKSHYDVREFTHKCGDMEIKIVDLQRALDNSIDRFKRSEEYHILLKGDTDTLLRSFGQKVARDFPGISSYFDSFVAALGEDYVVSRFDELPEEEPADSDDDSDENEADNES</sequence>
<reference evidence="3 4" key="1">
    <citation type="submission" date="2024-01" db="EMBL/GenBank/DDBJ databases">
        <title>The complete chloroplast genome sequence of Lithospermum erythrorhizon: insights into the phylogenetic relationship among Boraginaceae species and the maternal lineages of purple gromwells.</title>
        <authorList>
            <person name="Okada T."/>
            <person name="Watanabe K."/>
        </authorList>
    </citation>
    <scope>NUCLEOTIDE SEQUENCE [LARGE SCALE GENOMIC DNA]</scope>
</reference>
<comment type="caution">
    <text evidence="3">The sequence shown here is derived from an EMBL/GenBank/DDBJ whole genome shotgun (WGS) entry which is preliminary data.</text>
</comment>
<accession>A0AAV3P6A7</accession>
<name>A0AAV3P6A7_LITER</name>
<dbReference type="InterPro" id="IPR007321">
    <property type="entry name" value="Transposase_28"/>
</dbReference>
<evidence type="ECO:0000313" key="3">
    <source>
        <dbReference type="EMBL" id="GAA0146546.1"/>
    </source>
</evidence>
<feature type="compositionally biased region" description="Polar residues" evidence="1">
    <location>
        <begin position="266"/>
        <end position="282"/>
    </location>
</feature>
<dbReference type="Proteomes" id="UP001454036">
    <property type="component" value="Unassembled WGS sequence"/>
</dbReference>
<dbReference type="Pfam" id="PF04195">
    <property type="entry name" value="Transposase_28"/>
    <property type="match status" value="1"/>
</dbReference>
<keyword evidence="4" id="KW-1185">Reference proteome</keyword>
<feature type="compositionally biased region" description="Acidic residues" evidence="1">
    <location>
        <begin position="554"/>
        <end position="575"/>
    </location>
</feature>
<feature type="compositionally biased region" description="Basic and acidic residues" evidence="1">
    <location>
        <begin position="256"/>
        <end position="265"/>
    </location>
</feature>
<organism evidence="3 4">
    <name type="scientific">Lithospermum erythrorhizon</name>
    <name type="common">Purple gromwell</name>
    <name type="synonym">Lithospermum officinale var. erythrorhizon</name>
    <dbReference type="NCBI Taxonomy" id="34254"/>
    <lineage>
        <taxon>Eukaryota</taxon>
        <taxon>Viridiplantae</taxon>
        <taxon>Streptophyta</taxon>
        <taxon>Embryophyta</taxon>
        <taxon>Tracheophyta</taxon>
        <taxon>Spermatophyta</taxon>
        <taxon>Magnoliopsida</taxon>
        <taxon>eudicotyledons</taxon>
        <taxon>Gunneridae</taxon>
        <taxon>Pentapetalae</taxon>
        <taxon>asterids</taxon>
        <taxon>lamiids</taxon>
        <taxon>Boraginales</taxon>
        <taxon>Boraginaceae</taxon>
        <taxon>Boraginoideae</taxon>
        <taxon>Lithospermeae</taxon>
        <taxon>Lithospermum</taxon>
    </lineage>
</organism>
<proteinExistence type="predicted"/>
<feature type="domain" description="Transposase (putative) gypsy type" evidence="2">
    <location>
        <begin position="34"/>
        <end position="96"/>
    </location>
</feature>
<evidence type="ECO:0000259" key="2">
    <source>
        <dbReference type="Pfam" id="PF04195"/>
    </source>
</evidence>
<dbReference type="AlphaFoldDB" id="A0AAV3P6A7"/>
<evidence type="ECO:0000256" key="1">
    <source>
        <dbReference type="SAM" id="MobiDB-lite"/>
    </source>
</evidence>
<protein>
    <recommendedName>
        <fullName evidence="2">Transposase (putative) gypsy type domain-containing protein</fullName>
    </recommendedName>
</protein>
<dbReference type="EMBL" id="BAABME010000945">
    <property type="protein sequence ID" value="GAA0146546.1"/>
    <property type="molecule type" value="Genomic_DNA"/>
</dbReference>
<feature type="region of interest" description="Disordered" evidence="1">
    <location>
        <begin position="552"/>
        <end position="575"/>
    </location>
</feature>